<dbReference type="Proteomes" id="UP001152320">
    <property type="component" value="Chromosome 1"/>
</dbReference>
<gene>
    <name evidence="4" type="ORF">HOLleu_01398</name>
</gene>
<dbReference type="PRINTS" id="PR01504">
    <property type="entry name" value="PNCREATITSAP"/>
</dbReference>
<dbReference type="InterPro" id="IPR016186">
    <property type="entry name" value="C-type_lectin-like/link_sf"/>
</dbReference>
<dbReference type="AlphaFoldDB" id="A0A9Q1CPW0"/>
<feature type="signal peptide" evidence="2">
    <location>
        <begin position="1"/>
        <end position="24"/>
    </location>
</feature>
<evidence type="ECO:0000259" key="3">
    <source>
        <dbReference type="PROSITE" id="PS50041"/>
    </source>
</evidence>
<evidence type="ECO:0000313" key="4">
    <source>
        <dbReference type="EMBL" id="KAJ8048895.1"/>
    </source>
</evidence>
<proteinExistence type="predicted"/>
<dbReference type="EMBL" id="JAIZAY010000001">
    <property type="protein sequence ID" value="KAJ8048895.1"/>
    <property type="molecule type" value="Genomic_DNA"/>
</dbReference>
<dbReference type="InterPro" id="IPR001304">
    <property type="entry name" value="C-type_lectin-like"/>
</dbReference>
<feature type="domain" description="C-type lectin" evidence="3">
    <location>
        <begin position="40"/>
        <end position="153"/>
    </location>
</feature>
<dbReference type="SUPFAM" id="SSF56436">
    <property type="entry name" value="C-type lectin-like"/>
    <property type="match status" value="1"/>
</dbReference>
<dbReference type="OrthoDB" id="441660at2759"/>
<reference evidence="4" key="1">
    <citation type="submission" date="2021-10" db="EMBL/GenBank/DDBJ databases">
        <title>Tropical sea cucumber genome reveals ecological adaptation and Cuvierian tubules defense mechanism.</title>
        <authorList>
            <person name="Chen T."/>
        </authorList>
    </citation>
    <scope>NUCLEOTIDE SEQUENCE</scope>
    <source>
        <strain evidence="4">Nanhai2018</strain>
        <tissue evidence="4">Muscle</tissue>
    </source>
</reference>
<keyword evidence="5" id="KW-1185">Reference proteome</keyword>
<dbReference type="PANTHER" id="PTHR22803">
    <property type="entry name" value="MANNOSE, PHOSPHOLIPASE, LECTIN RECEPTOR RELATED"/>
    <property type="match status" value="1"/>
</dbReference>
<dbReference type="Gene3D" id="3.10.100.10">
    <property type="entry name" value="Mannose-Binding Protein A, subunit A"/>
    <property type="match status" value="1"/>
</dbReference>
<dbReference type="PROSITE" id="PS00615">
    <property type="entry name" value="C_TYPE_LECTIN_1"/>
    <property type="match status" value="1"/>
</dbReference>
<evidence type="ECO:0000313" key="5">
    <source>
        <dbReference type="Proteomes" id="UP001152320"/>
    </source>
</evidence>
<accession>A0A9Q1CPW0</accession>
<protein>
    <submittedName>
        <fullName evidence="4">Regenerating islet-derived protein 3-alpha</fullName>
    </submittedName>
</protein>
<dbReference type="InterPro" id="IPR016187">
    <property type="entry name" value="CTDL_fold"/>
</dbReference>
<dbReference type="Pfam" id="PF00059">
    <property type="entry name" value="Lectin_C"/>
    <property type="match status" value="1"/>
</dbReference>
<dbReference type="PROSITE" id="PS50041">
    <property type="entry name" value="C_TYPE_LECTIN_2"/>
    <property type="match status" value="1"/>
</dbReference>
<evidence type="ECO:0000256" key="1">
    <source>
        <dbReference type="ARBA" id="ARBA00023157"/>
    </source>
</evidence>
<evidence type="ECO:0000256" key="2">
    <source>
        <dbReference type="SAM" id="SignalP"/>
    </source>
</evidence>
<dbReference type="SMART" id="SM00034">
    <property type="entry name" value="CLECT"/>
    <property type="match status" value="1"/>
</dbReference>
<dbReference type="InterPro" id="IPR018378">
    <property type="entry name" value="C-type_lectin_CS"/>
</dbReference>
<comment type="caution">
    <text evidence="4">The sequence shown here is derived from an EMBL/GenBank/DDBJ whole genome shotgun (WGS) entry which is preliminary data.</text>
</comment>
<sequence length="167" mass="19557">MAANSLSWILVVCLMVNLCDEIASDVPASSDKCPHLWEEYEDNCFMMYAIPATRAEAKKECEQMQGGTLVSIVTSRDDDFLVNYWDEISPLTTDIWIGLKRDPDNRDNFFWDNDVSIQHVNWLDGEPNDQDEHEDCVVYIRRKDNEGWNDRECYDNKYPFICMKPRV</sequence>
<feature type="chain" id="PRO_5040471105" evidence="2">
    <location>
        <begin position="25"/>
        <end position="167"/>
    </location>
</feature>
<keyword evidence="1" id="KW-1015">Disulfide bond</keyword>
<keyword evidence="2" id="KW-0732">Signal</keyword>
<dbReference type="InterPro" id="IPR050111">
    <property type="entry name" value="C-type_lectin/snaclec_domain"/>
</dbReference>
<organism evidence="4 5">
    <name type="scientific">Holothuria leucospilota</name>
    <name type="common">Black long sea cucumber</name>
    <name type="synonym">Mertensiothuria leucospilota</name>
    <dbReference type="NCBI Taxonomy" id="206669"/>
    <lineage>
        <taxon>Eukaryota</taxon>
        <taxon>Metazoa</taxon>
        <taxon>Echinodermata</taxon>
        <taxon>Eleutherozoa</taxon>
        <taxon>Echinozoa</taxon>
        <taxon>Holothuroidea</taxon>
        <taxon>Aspidochirotacea</taxon>
        <taxon>Aspidochirotida</taxon>
        <taxon>Holothuriidae</taxon>
        <taxon>Holothuria</taxon>
    </lineage>
</organism>
<name>A0A9Q1CPW0_HOLLE</name>